<reference evidence="2 3" key="2">
    <citation type="submission" date="2016-12" db="EMBL/GenBank/DDBJ databases">
        <title>Draft Genome Sequence of Cystobacter ferrugineus Strain Cbfe23.</title>
        <authorList>
            <person name="Akbar S."/>
            <person name="Dowd S.E."/>
            <person name="Stevens D.C."/>
        </authorList>
    </citation>
    <scope>NUCLEOTIDE SEQUENCE [LARGE SCALE GENOMIC DNA]</scope>
    <source>
        <strain evidence="2 3">Cbfe23</strain>
    </source>
</reference>
<dbReference type="RefSeq" id="WP_071899722.1">
    <property type="nucleotide sequence ID" value="NZ_MPIN01000004.1"/>
</dbReference>
<keyword evidence="3" id="KW-1185">Reference proteome</keyword>
<evidence type="ECO:0000256" key="1">
    <source>
        <dbReference type="SAM" id="MobiDB-lite"/>
    </source>
</evidence>
<evidence type="ECO:0000313" key="2">
    <source>
        <dbReference type="EMBL" id="OJH39554.1"/>
    </source>
</evidence>
<dbReference type="EMBL" id="MPIN01000004">
    <property type="protein sequence ID" value="OJH39554.1"/>
    <property type="molecule type" value="Genomic_DNA"/>
</dbReference>
<organism evidence="2 3">
    <name type="scientific">Cystobacter ferrugineus</name>
    <dbReference type="NCBI Taxonomy" id="83449"/>
    <lineage>
        <taxon>Bacteria</taxon>
        <taxon>Pseudomonadati</taxon>
        <taxon>Myxococcota</taxon>
        <taxon>Myxococcia</taxon>
        <taxon>Myxococcales</taxon>
        <taxon>Cystobacterineae</taxon>
        <taxon>Archangiaceae</taxon>
        <taxon>Cystobacter</taxon>
    </lineage>
</organism>
<sequence>MTVSLSHSRLRAPKAFPVLTLLALLCGCWREPTDVVVVRSSVPLLADDSEGAAVVREATFGETLKVSRPRFGSGAFSRLESAPGCERCFIRATDVEPLPLKGTPMWVAQASLEVTRGEGQFLESLPFDTEVVALLEAPWLPADKAALLRDGRPFALVARAGLSPAKPDTESVLTQVYQALGAVDFVNARRWLSIGAALLGKQAPAAGGTSPLDALRYWLDVHTENPRLVGPEGTPPPAGAGVPPLRSTEPPADAGPAFVSTALATLHARGAVGSAALGGLAAGTPVRVLSLKGEWAEVAVERGARVEPGSDVTLDWNDLPAAKDAPPSEEGVADAGVAEAGGVASGDAGEPDAASPAIAEAGLDAGVSPAPQARGPEEITGFIERTLLTTARPDAAALASAARSSGVPHERAAALLATAWALSPEDGALGKELLAHAVALREPRLTVETAAALRDSAGPAVTFDVQLLAGCQGDFRKARLVTGGAFPKEPRTGALCVHQVELPRMPGSCWGDKAERDYAREVAAQERLLRPLKTPRLRLVIRNRRGAALAPPGGLYVARTPGPFHVIGGSVEWAVEPYSSGPTPELGLVRVPLGPLRPSSTTVVWIALDTFAPQSFGVTMGDAPDAVRRLREGQERLVRSVFSRESTAPTTWSEDVEGARWTVVMKQQHHQMCGE</sequence>
<name>A0A1L9BBB1_9BACT</name>
<dbReference type="Proteomes" id="UP000182229">
    <property type="component" value="Unassembled WGS sequence"/>
</dbReference>
<evidence type="ECO:0008006" key="4">
    <source>
        <dbReference type="Google" id="ProtNLM"/>
    </source>
</evidence>
<accession>A0A1L9BBB1</accession>
<feature type="region of interest" description="Disordered" evidence="1">
    <location>
        <begin position="227"/>
        <end position="254"/>
    </location>
</feature>
<proteinExistence type="predicted"/>
<gene>
    <name evidence="2" type="ORF">BON30_18845</name>
</gene>
<comment type="caution">
    <text evidence="2">The sequence shown here is derived from an EMBL/GenBank/DDBJ whole genome shotgun (WGS) entry which is preliminary data.</text>
</comment>
<reference evidence="3" key="1">
    <citation type="submission" date="2016-11" db="EMBL/GenBank/DDBJ databases">
        <authorList>
            <person name="Shukria A."/>
            <person name="Stevens D.C."/>
        </authorList>
    </citation>
    <scope>NUCLEOTIDE SEQUENCE [LARGE SCALE GENOMIC DNA]</scope>
    <source>
        <strain evidence="3">Cbfe23</strain>
    </source>
</reference>
<evidence type="ECO:0000313" key="3">
    <source>
        <dbReference type="Proteomes" id="UP000182229"/>
    </source>
</evidence>
<dbReference type="AlphaFoldDB" id="A0A1L9BBB1"/>
<protein>
    <recommendedName>
        <fullName evidence="4">SH3b domain-containing protein</fullName>
    </recommendedName>
</protein>